<dbReference type="Pfam" id="PF01363">
    <property type="entry name" value="FYVE"/>
    <property type="match status" value="1"/>
</dbReference>
<keyword evidence="3" id="KW-0862">Zinc</keyword>
<dbReference type="AlphaFoldDB" id="A0A0S4JBL8"/>
<dbReference type="GO" id="GO:0005769">
    <property type="term" value="C:early endosome"/>
    <property type="evidence" value="ECO:0007669"/>
    <property type="project" value="TreeGrafter"/>
</dbReference>
<evidence type="ECO:0000313" key="7">
    <source>
        <dbReference type="EMBL" id="CUG86835.1"/>
    </source>
</evidence>
<evidence type="ECO:0000313" key="8">
    <source>
        <dbReference type="Proteomes" id="UP000051952"/>
    </source>
</evidence>
<dbReference type="InterPro" id="IPR017455">
    <property type="entry name" value="Znf_FYVE-rel"/>
</dbReference>
<organism evidence="7 8">
    <name type="scientific">Bodo saltans</name>
    <name type="common">Flagellated protozoan</name>
    <dbReference type="NCBI Taxonomy" id="75058"/>
    <lineage>
        <taxon>Eukaryota</taxon>
        <taxon>Discoba</taxon>
        <taxon>Euglenozoa</taxon>
        <taxon>Kinetoplastea</taxon>
        <taxon>Metakinetoplastina</taxon>
        <taxon>Eubodonida</taxon>
        <taxon>Bodonidae</taxon>
        <taxon>Bodo</taxon>
    </lineage>
</organism>
<evidence type="ECO:0000256" key="1">
    <source>
        <dbReference type="ARBA" id="ARBA00022723"/>
    </source>
</evidence>
<dbReference type="GO" id="GO:0007032">
    <property type="term" value="P:endosome organization"/>
    <property type="evidence" value="ECO:0007669"/>
    <property type="project" value="TreeGrafter"/>
</dbReference>
<dbReference type="SMART" id="SM00064">
    <property type="entry name" value="FYVE"/>
    <property type="match status" value="1"/>
</dbReference>
<dbReference type="InterPro" id="IPR000306">
    <property type="entry name" value="Znf_FYVE"/>
</dbReference>
<evidence type="ECO:0000256" key="5">
    <source>
        <dbReference type="SAM" id="MobiDB-lite"/>
    </source>
</evidence>
<dbReference type="SUPFAM" id="SSF57903">
    <property type="entry name" value="FYVE/PHD zinc finger"/>
    <property type="match status" value="1"/>
</dbReference>
<keyword evidence="1" id="KW-0479">Metal-binding</keyword>
<dbReference type="PANTHER" id="PTHR46280:SF3">
    <property type="entry name" value="PLECKSTRIN HOMOLOGY DOMAIN-CONTAINING FAMILY F MEMBER 1 HOMOLOG"/>
    <property type="match status" value="1"/>
</dbReference>
<dbReference type="InterPro" id="IPR013083">
    <property type="entry name" value="Znf_RING/FYVE/PHD"/>
</dbReference>
<keyword evidence="2 4" id="KW-0863">Zinc-finger</keyword>
<accession>A0A0S4JBL8</accession>
<feature type="region of interest" description="Disordered" evidence="5">
    <location>
        <begin position="319"/>
        <end position="343"/>
    </location>
</feature>
<gene>
    <name evidence="7" type="ORF">BSAL_06945</name>
</gene>
<name>A0A0S4JBL8_BODSA</name>
<dbReference type="Gene3D" id="3.30.40.10">
    <property type="entry name" value="Zinc/RING finger domain, C3HC4 (zinc finger)"/>
    <property type="match status" value="1"/>
</dbReference>
<reference evidence="8" key="1">
    <citation type="submission" date="2015-09" db="EMBL/GenBank/DDBJ databases">
        <authorList>
            <consortium name="Pathogen Informatics"/>
        </authorList>
    </citation>
    <scope>NUCLEOTIDE SEQUENCE [LARGE SCALE GENOMIC DNA]</scope>
    <source>
        <strain evidence="8">Lake Konstanz</strain>
    </source>
</reference>
<feature type="region of interest" description="Disordered" evidence="5">
    <location>
        <begin position="199"/>
        <end position="223"/>
    </location>
</feature>
<evidence type="ECO:0000256" key="4">
    <source>
        <dbReference type="PROSITE-ProRule" id="PRU00091"/>
    </source>
</evidence>
<dbReference type="PANTHER" id="PTHR46280">
    <property type="entry name" value="PLECKSTRIN HOMOLOGY DOMAIN-CONTAINING FAMILY F MEMBER 2-RELATED"/>
    <property type="match status" value="1"/>
</dbReference>
<dbReference type="Proteomes" id="UP000051952">
    <property type="component" value="Unassembled WGS sequence"/>
</dbReference>
<evidence type="ECO:0000256" key="3">
    <source>
        <dbReference type="ARBA" id="ARBA00022833"/>
    </source>
</evidence>
<keyword evidence="8" id="KW-1185">Reference proteome</keyword>
<dbReference type="OrthoDB" id="10018316at2759"/>
<dbReference type="GO" id="GO:0035091">
    <property type="term" value="F:phosphatidylinositol binding"/>
    <property type="evidence" value="ECO:0007669"/>
    <property type="project" value="TreeGrafter"/>
</dbReference>
<sequence length="381" mass="42570">MGNQGAKPSTYVAKQWIDDRDSSSCHMCCKPFSAPIRRRHHCRCCGEIFCADCWGATVKLPPDYGYANEVPVCTACEALFHGKLKYLRRPRRIVLTRALKSNREMNRPPLCREFQATRSFEVFFTKIAHWRPLNDRTNLLFAVTLRTVNTNNSSYFNAIPAQAASGALPAGPIGAAVSHAIKANKTSTLDFNEIRTKRQELDDLSEDDEPSPPPKKGGNAPPKKVLLFADAPAASTSTKLRTHINGDVQLDVAWSLPLDAVLSVALDAHPEGDFISIETYSEVYRVQVAEADAVTAEQEHKPEVAFKIGARNHVAAPVASNLQHEEEEDEDEATVTSKPRRNTKFRLLPEETNGLYFELQDAIRLMSERSRHRQENQKESS</sequence>
<evidence type="ECO:0000259" key="6">
    <source>
        <dbReference type="PROSITE" id="PS50178"/>
    </source>
</evidence>
<protein>
    <submittedName>
        <fullName evidence="7">Esterase, putative</fullName>
    </submittedName>
</protein>
<evidence type="ECO:0000256" key="2">
    <source>
        <dbReference type="ARBA" id="ARBA00022771"/>
    </source>
</evidence>
<dbReference type="EMBL" id="CYKH01001400">
    <property type="protein sequence ID" value="CUG86835.1"/>
    <property type="molecule type" value="Genomic_DNA"/>
</dbReference>
<dbReference type="PROSITE" id="PS50178">
    <property type="entry name" value="ZF_FYVE"/>
    <property type="match status" value="1"/>
</dbReference>
<proteinExistence type="predicted"/>
<feature type="domain" description="FYVE-type" evidence="6">
    <location>
        <begin position="19"/>
        <end position="81"/>
    </location>
</feature>
<dbReference type="VEuPathDB" id="TriTrypDB:BSAL_06945"/>
<dbReference type="InterPro" id="IPR011011">
    <property type="entry name" value="Znf_FYVE_PHD"/>
</dbReference>
<dbReference type="InterPro" id="IPR051765">
    <property type="entry name" value="PH_domain-containing_F"/>
</dbReference>
<dbReference type="GO" id="GO:0008333">
    <property type="term" value="P:endosome to lysosome transport"/>
    <property type="evidence" value="ECO:0007669"/>
    <property type="project" value="TreeGrafter"/>
</dbReference>
<dbReference type="GO" id="GO:0008270">
    <property type="term" value="F:zinc ion binding"/>
    <property type="evidence" value="ECO:0007669"/>
    <property type="project" value="UniProtKB-KW"/>
</dbReference>